<accession>A0ACC1X2U1</accession>
<gene>
    <name evidence="1" type="ORF">OWV82_022383</name>
</gene>
<dbReference type="Proteomes" id="UP001164539">
    <property type="component" value="Chromosome 12"/>
</dbReference>
<proteinExistence type="predicted"/>
<evidence type="ECO:0000313" key="1">
    <source>
        <dbReference type="EMBL" id="KAJ4705632.1"/>
    </source>
</evidence>
<sequence>MAGKVTVLFVLFLNLSNLLFSASGYPSQPLTTIDRSCPIDTLKLGACVNVLGGLINVGIGDGAKRECCPLLGGLVDLDASLCLCTAIKIHLEHVIDLVIPLALDLLVGCGKDASTFRCSA</sequence>
<keyword evidence="2" id="KW-1185">Reference proteome</keyword>
<name>A0ACC1X2U1_MELAZ</name>
<protein>
    <submittedName>
        <fullName evidence="1">36.4 kDa proline-rich protein</fullName>
    </submittedName>
</protein>
<comment type="caution">
    <text evidence="1">The sequence shown here is derived from an EMBL/GenBank/DDBJ whole genome shotgun (WGS) entry which is preliminary data.</text>
</comment>
<dbReference type="EMBL" id="CM051405">
    <property type="protein sequence ID" value="KAJ4705632.1"/>
    <property type="molecule type" value="Genomic_DNA"/>
</dbReference>
<reference evidence="1 2" key="1">
    <citation type="journal article" date="2023" name="Science">
        <title>Complex scaffold remodeling in plant triterpene biosynthesis.</title>
        <authorList>
            <person name="De La Pena R."/>
            <person name="Hodgson H."/>
            <person name="Liu J.C."/>
            <person name="Stephenson M.J."/>
            <person name="Martin A.C."/>
            <person name="Owen C."/>
            <person name="Harkess A."/>
            <person name="Leebens-Mack J."/>
            <person name="Jimenez L.E."/>
            <person name="Osbourn A."/>
            <person name="Sattely E.S."/>
        </authorList>
    </citation>
    <scope>NUCLEOTIDE SEQUENCE [LARGE SCALE GENOMIC DNA]</scope>
    <source>
        <strain evidence="2">cv. JPN11</strain>
        <tissue evidence="1">Leaf</tissue>
    </source>
</reference>
<evidence type="ECO:0000313" key="2">
    <source>
        <dbReference type="Proteomes" id="UP001164539"/>
    </source>
</evidence>
<organism evidence="1 2">
    <name type="scientific">Melia azedarach</name>
    <name type="common">Chinaberry tree</name>
    <dbReference type="NCBI Taxonomy" id="155640"/>
    <lineage>
        <taxon>Eukaryota</taxon>
        <taxon>Viridiplantae</taxon>
        <taxon>Streptophyta</taxon>
        <taxon>Embryophyta</taxon>
        <taxon>Tracheophyta</taxon>
        <taxon>Spermatophyta</taxon>
        <taxon>Magnoliopsida</taxon>
        <taxon>eudicotyledons</taxon>
        <taxon>Gunneridae</taxon>
        <taxon>Pentapetalae</taxon>
        <taxon>rosids</taxon>
        <taxon>malvids</taxon>
        <taxon>Sapindales</taxon>
        <taxon>Meliaceae</taxon>
        <taxon>Melia</taxon>
    </lineage>
</organism>